<organism evidence="2 3">
    <name type="scientific">Punica granatum</name>
    <name type="common">Pomegranate</name>
    <dbReference type="NCBI Taxonomy" id="22663"/>
    <lineage>
        <taxon>Eukaryota</taxon>
        <taxon>Viridiplantae</taxon>
        <taxon>Streptophyta</taxon>
        <taxon>Embryophyta</taxon>
        <taxon>Tracheophyta</taxon>
        <taxon>Spermatophyta</taxon>
        <taxon>Magnoliopsida</taxon>
        <taxon>eudicotyledons</taxon>
        <taxon>Gunneridae</taxon>
        <taxon>Pentapetalae</taxon>
        <taxon>rosids</taxon>
        <taxon>malvids</taxon>
        <taxon>Myrtales</taxon>
        <taxon>Lythraceae</taxon>
        <taxon>Punica</taxon>
    </lineage>
</organism>
<dbReference type="AlphaFoldDB" id="A0A218XRB7"/>
<evidence type="ECO:0000313" key="2">
    <source>
        <dbReference type="EMBL" id="OWM87071.1"/>
    </source>
</evidence>
<evidence type="ECO:0000256" key="1">
    <source>
        <dbReference type="SAM" id="MobiDB-lite"/>
    </source>
</evidence>
<reference evidence="3" key="1">
    <citation type="journal article" date="2017" name="Plant J.">
        <title>The pomegranate (Punica granatum L.) genome and the genomics of punicalagin biosynthesis.</title>
        <authorList>
            <person name="Qin G."/>
            <person name="Xu C."/>
            <person name="Ming R."/>
            <person name="Tang H."/>
            <person name="Guyot R."/>
            <person name="Kramer E.M."/>
            <person name="Hu Y."/>
            <person name="Yi X."/>
            <person name="Qi Y."/>
            <person name="Xu X."/>
            <person name="Gao Z."/>
            <person name="Pan H."/>
            <person name="Jian J."/>
            <person name="Tian Y."/>
            <person name="Yue Z."/>
            <person name="Xu Y."/>
        </authorList>
    </citation>
    <scope>NUCLEOTIDE SEQUENCE [LARGE SCALE GENOMIC DNA]</scope>
    <source>
        <strain evidence="3">cv. Dabenzi</strain>
    </source>
</reference>
<feature type="compositionally biased region" description="Basic and acidic residues" evidence="1">
    <location>
        <begin position="115"/>
        <end position="126"/>
    </location>
</feature>
<gene>
    <name evidence="2" type="ORF">CDL15_Pgr017656</name>
</gene>
<dbReference type="EMBL" id="MTKT01000931">
    <property type="protein sequence ID" value="OWM87071.1"/>
    <property type="molecule type" value="Genomic_DNA"/>
</dbReference>
<feature type="region of interest" description="Disordered" evidence="1">
    <location>
        <begin position="89"/>
        <end position="152"/>
    </location>
</feature>
<evidence type="ECO:0000313" key="3">
    <source>
        <dbReference type="Proteomes" id="UP000197138"/>
    </source>
</evidence>
<accession>A0A218XRB7</accession>
<name>A0A218XRB7_PUNGR</name>
<proteinExistence type="predicted"/>
<protein>
    <submittedName>
        <fullName evidence="2">Uncharacterized protein</fullName>
    </submittedName>
</protein>
<feature type="compositionally biased region" description="Polar residues" evidence="1">
    <location>
        <begin position="127"/>
        <end position="137"/>
    </location>
</feature>
<feature type="compositionally biased region" description="Basic and acidic residues" evidence="1">
    <location>
        <begin position="89"/>
        <end position="99"/>
    </location>
</feature>
<feature type="compositionally biased region" description="Acidic residues" evidence="1">
    <location>
        <begin position="100"/>
        <end position="114"/>
    </location>
</feature>
<dbReference type="Proteomes" id="UP000197138">
    <property type="component" value="Unassembled WGS sequence"/>
</dbReference>
<feature type="region of interest" description="Disordered" evidence="1">
    <location>
        <begin position="171"/>
        <end position="222"/>
    </location>
</feature>
<sequence length="222" mass="25450">MCWVELRTLLDEIDYKPPNCMWYIILKRTLKTTLYEINTDHEVRDMVELGLKHGIIGVYVKAEKKDETWHINDPEAGHIDEYEVGHTDEHEAGHDNSHDDDVDYMPNEETDDGDSSDREVEIKRNATNEVGDTASTSKLKEVGDRPSTIKPKKVTPCKNIRQLMYRESSRLQEEFKESSSKGFRKKGFNNKGLMGFNSSKRFSRKGFNNKGFGGKGSSNNLN</sequence>
<comment type="caution">
    <text evidence="2">The sequence shown here is derived from an EMBL/GenBank/DDBJ whole genome shotgun (WGS) entry which is preliminary data.</text>
</comment>